<accession>A0A0E2BK05</accession>
<comment type="caution">
    <text evidence="1">The sequence shown here is derived from an EMBL/GenBank/DDBJ whole genome shotgun (WGS) entry which is preliminary data.</text>
</comment>
<protein>
    <submittedName>
        <fullName evidence="1">Uncharacterized protein</fullName>
    </submittedName>
</protein>
<name>A0A0E2BK05_9LEPT</name>
<gene>
    <name evidence="1" type="ORF">LEP1GSC081_0443</name>
</gene>
<evidence type="ECO:0000313" key="1">
    <source>
        <dbReference type="EMBL" id="EKO17626.1"/>
    </source>
</evidence>
<evidence type="ECO:0000313" key="2">
    <source>
        <dbReference type="Proteomes" id="UP000006253"/>
    </source>
</evidence>
<organism evidence="1 2">
    <name type="scientific">Leptospira kirschneri str. H1</name>
    <dbReference type="NCBI Taxonomy" id="1049966"/>
    <lineage>
        <taxon>Bacteria</taxon>
        <taxon>Pseudomonadati</taxon>
        <taxon>Spirochaetota</taxon>
        <taxon>Spirochaetia</taxon>
        <taxon>Leptospirales</taxon>
        <taxon>Leptospiraceae</taxon>
        <taxon>Leptospira</taxon>
    </lineage>
</organism>
<dbReference type="Proteomes" id="UP000006253">
    <property type="component" value="Unassembled WGS sequence"/>
</dbReference>
<dbReference type="EMBL" id="AHMY02000010">
    <property type="protein sequence ID" value="EKO17626.1"/>
    <property type="molecule type" value="Genomic_DNA"/>
</dbReference>
<reference evidence="1 2" key="1">
    <citation type="submission" date="2012-10" db="EMBL/GenBank/DDBJ databases">
        <authorList>
            <person name="Harkins D.M."/>
            <person name="Durkin A.S."/>
            <person name="Brinkac L.M."/>
            <person name="Selengut J.D."/>
            <person name="Sanka R."/>
            <person name="DePew J."/>
            <person name="Purushe J."/>
            <person name="Peacock S.J."/>
            <person name="Thaipadungpanit J."/>
            <person name="Wuthiekanun V.W."/>
            <person name="Day N.P."/>
            <person name="Vinetz J.M."/>
            <person name="Sutton G.G."/>
            <person name="Nelson W.C."/>
            <person name="Fouts D.E."/>
        </authorList>
    </citation>
    <scope>NUCLEOTIDE SEQUENCE [LARGE SCALE GENOMIC DNA]</scope>
    <source>
        <strain evidence="1 2">H1</strain>
    </source>
</reference>
<proteinExistence type="predicted"/>
<sequence length="44" mass="5508">MRSTFRNTVFRFKSSIEFFYSPRFSYAEFTLFDYDRNCHFFADI</sequence>
<dbReference type="AlphaFoldDB" id="A0A0E2BK05"/>